<dbReference type="AlphaFoldDB" id="A0A1G6M460"/>
<evidence type="ECO:0008006" key="4">
    <source>
        <dbReference type="Google" id="ProtNLM"/>
    </source>
</evidence>
<dbReference type="Pfam" id="PF11188">
    <property type="entry name" value="DUF2975"/>
    <property type="match status" value="1"/>
</dbReference>
<keyword evidence="1" id="KW-0812">Transmembrane</keyword>
<reference evidence="2 3" key="1">
    <citation type="submission" date="2016-10" db="EMBL/GenBank/DDBJ databases">
        <authorList>
            <person name="de Groot N.N."/>
        </authorList>
    </citation>
    <scope>NUCLEOTIDE SEQUENCE [LARGE SCALE GENOMIC DNA]</scope>
    <source>
        <strain evidence="2 3">WG14</strain>
    </source>
</reference>
<dbReference type="InterPro" id="IPR021354">
    <property type="entry name" value="DUF2975"/>
</dbReference>
<feature type="transmembrane region" description="Helical" evidence="1">
    <location>
        <begin position="7"/>
        <end position="32"/>
    </location>
</feature>
<dbReference type="Proteomes" id="UP000199322">
    <property type="component" value="Unassembled WGS sequence"/>
</dbReference>
<organism evidence="2 3">
    <name type="scientific">Geotoga petraea</name>
    <dbReference type="NCBI Taxonomy" id="28234"/>
    <lineage>
        <taxon>Bacteria</taxon>
        <taxon>Thermotogati</taxon>
        <taxon>Thermotogota</taxon>
        <taxon>Thermotogae</taxon>
        <taxon>Petrotogales</taxon>
        <taxon>Petrotogaceae</taxon>
        <taxon>Geotoga</taxon>
    </lineage>
</organism>
<dbReference type="EMBL" id="FMYV01000004">
    <property type="protein sequence ID" value="SDC50283.1"/>
    <property type="molecule type" value="Genomic_DNA"/>
</dbReference>
<keyword evidence="3" id="KW-1185">Reference proteome</keyword>
<feature type="transmembrane region" description="Helical" evidence="1">
    <location>
        <begin position="118"/>
        <end position="142"/>
    </location>
</feature>
<accession>A0A1G6M460</accession>
<proteinExistence type="predicted"/>
<protein>
    <recommendedName>
        <fullName evidence="4">DUF2975 domain-containing protein</fullName>
    </recommendedName>
</protein>
<feature type="transmembrane region" description="Helical" evidence="1">
    <location>
        <begin position="93"/>
        <end position="112"/>
    </location>
</feature>
<feature type="transmembrane region" description="Helical" evidence="1">
    <location>
        <begin position="44"/>
        <end position="68"/>
    </location>
</feature>
<sequence length="160" mass="17877">MKKSTTLFLKVAIVLVGIFVLAMCVLGFPSLLKDLSENPNPLNKYFYGIISIMYITVIPFFIALYQAIKLLNLIDQNKAFSELAVKNLKNIKICAFTISGLYVGAMPFFYLLGELDDAPGAILMGFMFFFAPLVIAFFASVLEKLLQQAIDIKKDNELTI</sequence>
<keyword evidence="1" id="KW-1133">Transmembrane helix</keyword>
<dbReference type="STRING" id="28234.SAMN04488588_1231"/>
<name>A0A1G6M460_9BACT</name>
<evidence type="ECO:0000313" key="2">
    <source>
        <dbReference type="EMBL" id="SDC50283.1"/>
    </source>
</evidence>
<evidence type="ECO:0000256" key="1">
    <source>
        <dbReference type="SAM" id="Phobius"/>
    </source>
</evidence>
<keyword evidence="1" id="KW-0472">Membrane</keyword>
<gene>
    <name evidence="2" type="ORF">SAMN04488588_1231</name>
</gene>
<evidence type="ECO:0000313" key="3">
    <source>
        <dbReference type="Proteomes" id="UP000199322"/>
    </source>
</evidence>
<dbReference type="RefSeq" id="WP_091403665.1">
    <property type="nucleotide sequence ID" value="NZ_FMYV01000004.1"/>
</dbReference>